<keyword evidence="5" id="KW-1185">Reference proteome</keyword>
<dbReference type="InterPro" id="IPR039034">
    <property type="entry name" value="INPP4"/>
</dbReference>
<dbReference type="PANTHER" id="PTHR12187">
    <property type="entry name" value="AGAP000124-PA"/>
    <property type="match status" value="1"/>
</dbReference>
<feature type="coiled-coil region" evidence="3">
    <location>
        <begin position="47"/>
        <end position="81"/>
    </location>
</feature>
<evidence type="ECO:0000256" key="1">
    <source>
        <dbReference type="ARBA" id="ARBA00022801"/>
    </source>
</evidence>
<evidence type="ECO:0000313" key="4">
    <source>
        <dbReference type="EMBL" id="KAK7254909.1"/>
    </source>
</evidence>
<keyword evidence="2" id="KW-0443">Lipid metabolism</keyword>
<keyword evidence="1" id="KW-0378">Hydrolase</keyword>
<accession>A0ABR1GFX8</accession>
<organism evidence="4 5">
    <name type="scientific">Aureococcus anophagefferens</name>
    <name type="common">Harmful bloom alga</name>
    <dbReference type="NCBI Taxonomy" id="44056"/>
    <lineage>
        <taxon>Eukaryota</taxon>
        <taxon>Sar</taxon>
        <taxon>Stramenopiles</taxon>
        <taxon>Ochrophyta</taxon>
        <taxon>Pelagophyceae</taxon>
        <taxon>Pelagomonadales</taxon>
        <taxon>Pelagomonadaceae</taxon>
        <taxon>Aureococcus</taxon>
    </lineage>
</organism>
<dbReference type="SUPFAM" id="SSF52799">
    <property type="entry name" value="(Phosphotyrosine protein) phosphatases II"/>
    <property type="match status" value="1"/>
</dbReference>
<reference evidence="4 5" key="1">
    <citation type="submission" date="2024-03" db="EMBL/GenBank/DDBJ databases">
        <title>Aureococcus anophagefferens CCMP1851 and Kratosvirus quantuckense: Draft genome of a second virus-susceptible host strain in the model system.</title>
        <authorList>
            <person name="Chase E."/>
            <person name="Truchon A.R."/>
            <person name="Schepens W."/>
            <person name="Wilhelm S.W."/>
        </authorList>
    </citation>
    <scope>NUCLEOTIDE SEQUENCE [LARGE SCALE GENOMIC DNA]</scope>
    <source>
        <strain evidence="4 5">CCMP1851</strain>
    </source>
</reference>
<proteinExistence type="predicted"/>
<dbReference type="InterPro" id="IPR029021">
    <property type="entry name" value="Prot-tyrosine_phosphatase-like"/>
</dbReference>
<protein>
    <submittedName>
        <fullName evidence="4">Phosphatidylinositol-3,4-bisphosphate 4-phosphatase</fullName>
    </submittedName>
</protein>
<gene>
    <name evidence="4" type="ORF">SO694_00137013</name>
</gene>
<evidence type="ECO:0000313" key="5">
    <source>
        <dbReference type="Proteomes" id="UP001363151"/>
    </source>
</evidence>
<evidence type="ECO:0000256" key="3">
    <source>
        <dbReference type="SAM" id="Coils"/>
    </source>
</evidence>
<sequence length="197" mass="21577">MDSLLCGWASEGVGEAVGRPVDPCWDDEGNDVDAGPQRVEPDEAPTVVVEESDVAALAEEMRKLSEDAIAMKEQMRLLELERLEAHLEAERAARAVSGALCVFCKSGKDRTGMAVTLAAAMFVGEAATAPDDDEALMLDRANALREHGVRVRICEKNTGRKKYAFNVIQREFLPYPYRPPTATIEDLLSSTIHRDTS</sequence>
<dbReference type="PANTHER" id="PTHR12187:SF11">
    <property type="entry name" value="PHOSPHATIDYLINOSITOL-3,4-BISPHOSPHATE 4-PHOSPHATASE"/>
    <property type="match status" value="1"/>
</dbReference>
<dbReference type="EMBL" id="JBBJCI010000012">
    <property type="protein sequence ID" value="KAK7254909.1"/>
    <property type="molecule type" value="Genomic_DNA"/>
</dbReference>
<dbReference type="Proteomes" id="UP001363151">
    <property type="component" value="Unassembled WGS sequence"/>
</dbReference>
<name>A0ABR1GFX8_AURAN</name>
<evidence type="ECO:0000256" key="2">
    <source>
        <dbReference type="ARBA" id="ARBA00023098"/>
    </source>
</evidence>
<keyword evidence="3" id="KW-0175">Coiled coil</keyword>
<comment type="caution">
    <text evidence="4">The sequence shown here is derived from an EMBL/GenBank/DDBJ whole genome shotgun (WGS) entry which is preliminary data.</text>
</comment>